<evidence type="ECO:0000256" key="1">
    <source>
        <dbReference type="SAM" id="Phobius"/>
    </source>
</evidence>
<keyword evidence="1" id="KW-1133">Transmembrane helix</keyword>
<dbReference type="AlphaFoldDB" id="A0AAD3Y6P0"/>
<feature type="transmembrane region" description="Helical" evidence="1">
    <location>
        <begin position="270"/>
        <end position="296"/>
    </location>
</feature>
<evidence type="ECO:0000313" key="2">
    <source>
        <dbReference type="EMBL" id="GMH31692.1"/>
    </source>
</evidence>
<organism evidence="2 3">
    <name type="scientific">Nepenthes gracilis</name>
    <name type="common">Slender pitcher plant</name>
    <dbReference type="NCBI Taxonomy" id="150966"/>
    <lineage>
        <taxon>Eukaryota</taxon>
        <taxon>Viridiplantae</taxon>
        <taxon>Streptophyta</taxon>
        <taxon>Embryophyta</taxon>
        <taxon>Tracheophyta</taxon>
        <taxon>Spermatophyta</taxon>
        <taxon>Magnoliopsida</taxon>
        <taxon>eudicotyledons</taxon>
        <taxon>Gunneridae</taxon>
        <taxon>Pentapetalae</taxon>
        <taxon>Caryophyllales</taxon>
        <taxon>Nepenthaceae</taxon>
        <taxon>Nepenthes</taxon>
    </lineage>
</organism>
<proteinExistence type="predicted"/>
<evidence type="ECO:0000313" key="3">
    <source>
        <dbReference type="Proteomes" id="UP001279734"/>
    </source>
</evidence>
<dbReference type="Proteomes" id="UP001279734">
    <property type="component" value="Unassembled WGS sequence"/>
</dbReference>
<accession>A0AAD3Y6P0</accession>
<keyword evidence="1" id="KW-0472">Membrane</keyword>
<comment type="caution">
    <text evidence="2">The sequence shown here is derived from an EMBL/GenBank/DDBJ whole genome shotgun (WGS) entry which is preliminary data.</text>
</comment>
<keyword evidence="3" id="KW-1185">Reference proteome</keyword>
<gene>
    <name evidence="2" type="ORF">Nepgr_033536</name>
</gene>
<reference evidence="2" key="1">
    <citation type="submission" date="2023-05" db="EMBL/GenBank/DDBJ databases">
        <title>Nepenthes gracilis genome sequencing.</title>
        <authorList>
            <person name="Fukushima K."/>
        </authorList>
    </citation>
    <scope>NUCLEOTIDE SEQUENCE</scope>
    <source>
        <strain evidence="2">SING2019-196</strain>
    </source>
</reference>
<sequence>MNSANIGCHRDSTNSVPIDVVHAGNLDEKVLEPDAGLADHECVQRHEIHSGGSSQHLQHGEYALPLLASGVDGASMVSQVGMNHQSPHRNVSNVPSPDAKLGLSVERGDEHKGLTWSSVVTKNTLGVAEDALPPPHPNAIDGYSGCCLCYGSACHNWIKPRRECSTEVDIVPPGCGLMVRAMHPMGAAGRGLASSRGDKVYEEDVTCEMLVLVLEHYALTCYVILSCQYGLCGSVDACSLIILVLIPPGVMSLAGISWLMQLSLVFPDTVTVWCIALCDADCDALMIYMWVGALLYGASQFRLQSMDNRQ</sequence>
<name>A0AAD3Y6P0_NEPGR</name>
<protein>
    <submittedName>
        <fullName evidence="2">Uncharacterized protein</fullName>
    </submittedName>
</protein>
<feature type="transmembrane region" description="Helical" evidence="1">
    <location>
        <begin position="237"/>
        <end position="258"/>
    </location>
</feature>
<dbReference type="EMBL" id="BSYO01000040">
    <property type="protein sequence ID" value="GMH31692.1"/>
    <property type="molecule type" value="Genomic_DNA"/>
</dbReference>
<keyword evidence="1" id="KW-0812">Transmembrane</keyword>